<dbReference type="EMBL" id="MCGT01000028">
    <property type="protein sequence ID" value="ORX48808.1"/>
    <property type="molecule type" value="Genomic_DNA"/>
</dbReference>
<evidence type="ECO:0000256" key="9">
    <source>
        <dbReference type="SAM" id="MobiDB-lite"/>
    </source>
</evidence>
<evidence type="ECO:0000256" key="7">
    <source>
        <dbReference type="ARBA" id="ARBA00023034"/>
    </source>
</evidence>
<evidence type="ECO:0000256" key="5">
    <source>
        <dbReference type="ARBA" id="ARBA00022968"/>
    </source>
</evidence>
<keyword evidence="4" id="KW-0812">Transmembrane</keyword>
<dbReference type="Proteomes" id="UP000242146">
    <property type="component" value="Unassembled WGS sequence"/>
</dbReference>
<dbReference type="OrthoDB" id="430354at2759"/>
<dbReference type="GO" id="GO:0046354">
    <property type="term" value="P:mannan biosynthetic process"/>
    <property type="evidence" value="ECO:0007669"/>
    <property type="project" value="TreeGrafter"/>
</dbReference>
<dbReference type="InterPro" id="IPR022751">
    <property type="entry name" value="Alpha_mannosyltransferase"/>
</dbReference>
<keyword evidence="8" id="KW-0472">Membrane</keyword>
<evidence type="ECO:0000256" key="1">
    <source>
        <dbReference type="ARBA" id="ARBA00004323"/>
    </source>
</evidence>
<protein>
    <submittedName>
        <fullName evidence="10">Nucleotide-diphospho-sugar transferase</fullName>
    </submittedName>
</protein>
<comment type="similarity">
    <text evidence="2">Belongs to the MNN1/MNT family.</text>
</comment>
<dbReference type="PANTHER" id="PTHR31646:SF1">
    <property type="entry name" value="ALPHA-1,2-MANNOSYLTRANSFERASE MNN2"/>
    <property type="match status" value="1"/>
</dbReference>
<dbReference type="Gene3D" id="3.90.550.10">
    <property type="entry name" value="Spore Coat Polysaccharide Biosynthesis Protein SpsA, Chain A"/>
    <property type="match status" value="1"/>
</dbReference>
<evidence type="ECO:0000313" key="11">
    <source>
        <dbReference type="Proteomes" id="UP000242146"/>
    </source>
</evidence>
<reference evidence="10 11" key="1">
    <citation type="submission" date="2016-07" db="EMBL/GenBank/DDBJ databases">
        <title>Pervasive Adenine N6-methylation of Active Genes in Fungi.</title>
        <authorList>
            <consortium name="DOE Joint Genome Institute"/>
            <person name="Mondo S.J."/>
            <person name="Dannebaum R.O."/>
            <person name="Kuo R.C."/>
            <person name="Labutti K."/>
            <person name="Haridas S."/>
            <person name="Kuo A."/>
            <person name="Salamov A."/>
            <person name="Ahrendt S.R."/>
            <person name="Lipzen A."/>
            <person name="Sullivan W."/>
            <person name="Andreopoulos W.B."/>
            <person name="Clum A."/>
            <person name="Lindquist E."/>
            <person name="Daum C."/>
            <person name="Ramamoorthy G.K."/>
            <person name="Gryganskyi A."/>
            <person name="Culley D."/>
            <person name="Magnuson J.K."/>
            <person name="James T.Y."/>
            <person name="O'Malley M.A."/>
            <person name="Stajich J.E."/>
            <person name="Spatafora J.W."/>
            <person name="Visel A."/>
            <person name="Grigoriev I.V."/>
        </authorList>
    </citation>
    <scope>NUCLEOTIDE SEQUENCE [LARGE SCALE GENOMIC DNA]</scope>
    <source>
        <strain evidence="10 11">NRRL 3301</strain>
    </source>
</reference>
<keyword evidence="7" id="KW-0333">Golgi apparatus</keyword>
<name>A0A1X2GA01_9FUNG</name>
<evidence type="ECO:0000313" key="10">
    <source>
        <dbReference type="EMBL" id="ORX48808.1"/>
    </source>
</evidence>
<evidence type="ECO:0000256" key="6">
    <source>
        <dbReference type="ARBA" id="ARBA00022989"/>
    </source>
</evidence>
<feature type="region of interest" description="Disordered" evidence="9">
    <location>
        <begin position="1"/>
        <end position="87"/>
    </location>
</feature>
<dbReference type="GO" id="GO:0000026">
    <property type="term" value="F:alpha-1,2-mannosyltransferase activity"/>
    <property type="evidence" value="ECO:0007669"/>
    <property type="project" value="TreeGrafter"/>
</dbReference>
<feature type="compositionally biased region" description="Low complexity" evidence="9">
    <location>
        <begin position="7"/>
        <end position="25"/>
    </location>
</feature>
<comment type="subcellular location">
    <subcellularLocation>
        <location evidence="1">Golgi apparatus membrane</location>
        <topology evidence="1">Single-pass type II membrane protein</topology>
    </subcellularLocation>
</comment>
<sequence>MLNFSVPEAEPAQPQTATTSTQPTDEAPETEDHIPFSNLTPVIWDYDPETTKKAQPTIQEAEVRVSQVNAEKEPELPKPPSDRSQKCRTYDVARNTDTNHNNAHLDYWEQFQQETDTIARYRSQWQQFVIDDSQNVYPVNAFHGRGIVFVAGNRDTYQRVITSIYLLRHHHCTLPIEVWHLPDEAPSTAIIRQLKALNVMPRDLSNQKLVRPMTQRNGTEKQFQIKPAAIINSEFEQVLYMDSDNAPTADPTFLFDTPEYKANGALFWPDYWKTNAANGIFNILDIDCQDEWEQESGQMVIHKKKSWRPLQLAWYMNQNNDIYFQFLNGDKDTFKYAWKALDHSYDMNPIYLAMAGTQDEDGEFCGHTMLQFPPPSYAMVNSQPLFVHANLLKVTSSAHFMQQDMPGIRKERPWRFVKQYTESKGNTYLRPEFYVSADGRPCMDFGTGQGEPAIRVTAFNEMLPDFQRLYFEYGGIGGAAS</sequence>
<organism evidence="10 11">
    <name type="scientific">Hesseltinella vesiculosa</name>
    <dbReference type="NCBI Taxonomy" id="101127"/>
    <lineage>
        <taxon>Eukaryota</taxon>
        <taxon>Fungi</taxon>
        <taxon>Fungi incertae sedis</taxon>
        <taxon>Mucoromycota</taxon>
        <taxon>Mucoromycotina</taxon>
        <taxon>Mucoromycetes</taxon>
        <taxon>Mucorales</taxon>
        <taxon>Cunninghamellaceae</taxon>
        <taxon>Hesseltinella</taxon>
    </lineage>
</organism>
<gene>
    <name evidence="10" type="ORF">DM01DRAFT_1338469</name>
</gene>
<dbReference type="GO" id="GO:0000139">
    <property type="term" value="C:Golgi membrane"/>
    <property type="evidence" value="ECO:0007669"/>
    <property type="project" value="UniProtKB-SubCell"/>
</dbReference>
<dbReference type="AlphaFoldDB" id="A0A1X2GA01"/>
<dbReference type="InterPro" id="IPR029044">
    <property type="entry name" value="Nucleotide-diphossugar_trans"/>
</dbReference>
<evidence type="ECO:0000256" key="3">
    <source>
        <dbReference type="ARBA" id="ARBA00022679"/>
    </source>
</evidence>
<dbReference type="STRING" id="101127.A0A1X2GA01"/>
<dbReference type="PANTHER" id="PTHR31646">
    <property type="entry name" value="ALPHA-1,2-MANNOSYLTRANSFERASE MNN2"/>
    <property type="match status" value="1"/>
</dbReference>
<evidence type="ECO:0000256" key="4">
    <source>
        <dbReference type="ARBA" id="ARBA00022692"/>
    </source>
</evidence>
<keyword evidence="6" id="KW-1133">Transmembrane helix</keyword>
<evidence type="ECO:0000256" key="2">
    <source>
        <dbReference type="ARBA" id="ARBA00009105"/>
    </source>
</evidence>
<proteinExistence type="inferred from homology"/>
<accession>A0A1X2GA01</accession>
<keyword evidence="5" id="KW-0735">Signal-anchor</keyword>
<dbReference type="Pfam" id="PF11051">
    <property type="entry name" value="Mannosyl_trans3"/>
    <property type="match status" value="2"/>
</dbReference>
<dbReference type="SUPFAM" id="SSF53448">
    <property type="entry name" value="Nucleotide-diphospho-sugar transferases"/>
    <property type="match status" value="1"/>
</dbReference>
<keyword evidence="3 10" id="KW-0808">Transferase</keyword>
<keyword evidence="11" id="KW-1185">Reference proteome</keyword>
<comment type="caution">
    <text evidence="10">The sequence shown here is derived from an EMBL/GenBank/DDBJ whole genome shotgun (WGS) entry which is preliminary data.</text>
</comment>
<feature type="compositionally biased region" description="Basic and acidic residues" evidence="9">
    <location>
        <begin position="70"/>
        <end position="87"/>
    </location>
</feature>
<evidence type="ECO:0000256" key="8">
    <source>
        <dbReference type="ARBA" id="ARBA00023136"/>
    </source>
</evidence>